<dbReference type="PANTHER" id="PTHR33064">
    <property type="entry name" value="POL PROTEIN"/>
    <property type="match status" value="1"/>
</dbReference>
<gene>
    <name evidence="1" type="ORF">CCR75_000515</name>
</gene>
<dbReference type="Gene3D" id="3.30.70.270">
    <property type="match status" value="2"/>
</dbReference>
<keyword evidence="2" id="KW-1185">Reference proteome</keyword>
<dbReference type="PANTHER" id="PTHR33064:SF37">
    <property type="entry name" value="RIBONUCLEASE H"/>
    <property type="match status" value="1"/>
</dbReference>
<sequence length="111" mass="12818">MRNSDIQEHIAAQDRVLKRCEGQELYLKLSKCKFCVPEIPGLGDFAGRAGVRMDPDKMKIIRGWPVPNTKKPMEYLLGTTVYLSRFYPDFVQFVRPLNKSIKGKKSKETLR</sequence>
<dbReference type="OrthoDB" id="161002at2759"/>
<dbReference type="Proteomes" id="UP000294530">
    <property type="component" value="Unassembled WGS sequence"/>
</dbReference>
<dbReference type="AlphaFoldDB" id="A0A976IJB2"/>
<evidence type="ECO:0000313" key="2">
    <source>
        <dbReference type="Proteomes" id="UP000294530"/>
    </source>
</evidence>
<proteinExistence type="predicted"/>
<accession>A0A976IJB2</accession>
<reference evidence="1 2" key="1">
    <citation type="journal article" date="2021" name="Genome Biol.">
        <title>AFLAP: assembly-free linkage analysis pipeline using k-mers from genome sequencing data.</title>
        <authorList>
            <person name="Fletcher K."/>
            <person name="Zhang L."/>
            <person name="Gil J."/>
            <person name="Han R."/>
            <person name="Cavanaugh K."/>
            <person name="Michelmore R."/>
        </authorList>
    </citation>
    <scope>NUCLEOTIDE SEQUENCE [LARGE SCALE GENOMIC DNA]</scope>
    <source>
        <strain evidence="1 2">SF5</strain>
    </source>
</reference>
<dbReference type="InterPro" id="IPR051320">
    <property type="entry name" value="Viral_Replic_Matur_Polypro"/>
</dbReference>
<dbReference type="InterPro" id="IPR043502">
    <property type="entry name" value="DNA/RNA_pol_sf"/>
</dbReference>
<dbReference type="GeneID" id="94344293"/>
<dbReference type="KEGG" id="blac:94344293"/>
<evidence type="ECO:0008006" key="3">
    <source>
        <dbReference type="Google" id="ProtNLM"/>
    </source>
</evidence>
<evidence type="ECO:0000313" key="1">
    <source>
        <dbReference type="EMBL" id="TDH72817.1"/>
    </source>
</evidence>
<dbReference type="RefSeq" id="XP_067822316.1">
    <property type="nucleotide sequence ID" value="XM_067958622.1"/>
</dbReference>
<dbReference type="EMBL" id="SHOA02000001">
    <property type="protein sequence ID" value="TDH72817.1"/>
    <property type="molecule type" value="Genomic_DNA"/>
</dbReference>
<dbReference type="SUPFAM" id="SSF56672">
    <property type="entry name" value="DNA/RNA polymerases"/>
    <property type="match status" value="1"/>
</dbReference>
<protein>
    <recommendedName>
        <fullName evidence="3">Reverse transcriptase</fullName>
    </recommendedName>
</protein>
<organism evidence="1 2">
    <name type="scientific">Bremia lactucae</name>
    <name type="common">Lettuce downy mildew</name>
    <dbReference type="NCBI Taxonomy" id="4779"/>
    <lineage>
        <taxon>Eukaryota</taxon>
        <taxon>Sar</taxon>
        <taxon>Stramenopiles</taxon>
        <taxon>Oomycota</taxon>
        <taxon>Peronosporomycetes</taxon>
        <taxon>Peronosporales</taxon>
        <taxon>Peronosporaceae</taxon>
        <taxon>Bremia</taxon>
    </lineage>
</organism>
<name>A0A976IJB2_BRELC</name>
<dbReference type="InterPro" id="IPR043128">
    <property type="entry name" value="Rev_trsase/Diguanyl_cyclase"/>
</dbReference>
<comment type="caution">
    <text evidence="1">The sequence shown here is derived from an EMBL/GenBank/DDBJ whole genome shotgun (WGS) entry which is preliminary data.</text>
</comment>